<reference evidence="3" key="1">
    <citation type="submission" date="2022-11" db="UniProtKB">
        <authorList>
            <consortium name="WormBaseParasite"/>
        </authorList>
    </citation>
    <scope>IDENTIFICATION</scope>
</reference>
<dbReference type="AlphaFoldDB" id="A0A915LMR7"/>
<proteinExistence type="predicted"/>
<keyword evidence="2" id="KW-1185">Reference proteome</keyword>
<evidence type="ECO:0000313" key="2">
    <source>
        <dbReference type="Proteomes" id="UP000887561"/>
    </source>
</evidence>
<sequence length="174" mass="20550">MSDNLQGVDDDLVSTLCSCSTINFEDSVEKDKMNMAFQLILAKLDLVGEDFEKLKEENEKIFKEKIELIGKLKEINSQKEKYEEDKKLELINLAKLKNTNEEIFKEKTQLLKEFKEYKIKMTKIEEVNKSKLTKIEEDYKKLTKKSEISENIISQLRQEISQNKKNYKQEIKVN</sequence>
<dbReference type="Proteomes" id="UP000887561">
    <property type="component" value="Unplaced"/>
</dbReference>
<organism evidence="2 3">
    <name type="scientific">Meloidogyne javanica</name>
    <name type="common">Root-knot nematode worm</name>
    <dbReference type="NCBI Taxonomy" id="6303"/>
    <lineage>
        <taxon>Eukaryota</taxon>
        <taxon>Metazoa</taxon>
        <taxon>Ecdysozoa</taxon>
        <taxon>Nematoda</taxon>
        <taxon>Chromadorea</taxon>
        <taxon>Rhabditida</taxon>
        <taxon>Tylenchina</taxon>
        <taxon>Tylenchomorpha</taxon>
        <taxon>Tylenchoidea</taxon>
        <taxon>Meloidogynidae</taxon>
        <taxon>Meloidogyninae</taxon>
        <taxon>Meloidogyne</taxon>
        <taxon>Meloidogyne incognita group</taxon>
    </lineage>
</organism>
<evidence type="ECO:0000256" key="1">
    <source>
        <dbReference type="SAM" id="Coils"/>
    </source>
</evidence>
<dbReference type="WBParaSite" id="scaffold13052_cov242.g16667">
    <property type="protein sequence ID" value="scaffold13052_cov242.g16667"/>
    <property type="gene ID" value="scaffold13052_cov242.g16667"/>
</dbReference>
<name>A0A915LMR7_MELJA</name>
<keyword evidence="1" id="KW-0175">Coiled coil</keyword>
<accession>A0A915LMR7</accession>
<feature type="coiled-coil region" evidence="1">
    <location>
        <begin position="65"/>
        <end position="113"/>
    </location>
</feature>
<protein>
    <submittedName>
        <fullName evidence="3">Uncharacterized protein</fullName>
    </submittedName>
</protein>
<evidence type="ECO:0000313" key="3">
    <source>
        <dbReference type="WBParaSite" id="scaffold13052_cov242.g16667"/>
    </source>
</evidence>